<proteinExistence type="predicted"/>
<dbReference type="OrthoDB" id="1422773at2759"/>
<name>A0A371FXE2_MUCPR</name>
<keyword evidence="3" id="KW-1185">Reference proteome</keyword>
<dbReference type="AlphaFoldDB" id="A0A371FXE2"/>
<accession>A0A371FXE2</accession>
<evidence type="ECO:0000313" key="3">
    <source>
        <dbReference type="Proteomes" id="UP000257109"/>
    </source>
</evidence>
<reference evidence="2" key="1">
    <citation type="submission" date="2018-05" db="EMBL/GenBank/DDBJ databases">
        <title>Draft genome of Mucuna pruriens seed.</title>
        <authorList>
            <person name="Nnadi N.E."/>
            <person name="Vos R."/>
            <person name="Hasami M.H."/>
            <person name="Devisetty U.K."/>
            <person name="Aguiy J.C."/>
        </authorList>
    </citation>
    <scope>NUCLEOTIDE SEQUENCE [LARGE SCALE GENOMIC DNA]</scope>
    <source>
        <strain evidence="2">JCA_2017</strain>
    </source>
</reference>
<dbReference type="Pfam" id="PF25597">
    <property type="entry name" value="SH3_retrovirus"/>
    <property type="match status" value="1"/>
</dbReference>
<dbReference type="Proteomes" id="UP000257109">
    <property type="component" value="Unassembled WGS sequence"/>
</dbReference>
<comment type="caution">
    <text evidence="2">The sequence shown here is derived from an EMBL/GenBank/DDBJ whole genome shotgun (WGS) entry which is preliminary data.</text>
</comment>
<gene>
    <name evidence="2" type="ORF">CR513_36148</name>
</gene>
<feature type="domain" description="Retroviral polymerase SH3-like" evidence="1">
    <location>
        <begin position="9"/>
        <end position="56"/>
    </location>
</feature>
<sequence>MDYFKIFGCLVYEHAVDEKRKKLNDKFEKCIFVGVSNHSKAYKLYDPRSKKIVISHGEQPHEELEEEAMIEELEEAMIESSNPIIERHL</sequence>
<dbReference type="EMBL" id="QJKJ01007495">
    <property type="protein sequence ID" value="RDX82994.1"/>
    <property type="molecule type" value="Genomic_DNA"/>
</dbReference>
<organism evidence="2 3">
    <name type="scientific">Mucuna pruriens</name>
    <name type="common">Velvet bean</name>
    <name type="synonym">Dolichos pruriens</name>
    <dbReference type="NCBI Taxonomy" id="157652"/>
    <lineage>
        <taxon>Eukaryota</taxon>
        <taxon>Viridiplantae</taxon>
        <taxon>Streptophyta</taxon>
        <taxon>Embryophyta</taxon>
        <taxon>Tracheophyta</taxon>
        <taxon>Spermatophyta</taxon>
        <taxon>Magnoliopsida</taxon>
        <taxon>eudicotyledons</taxon>
        <taxon>Gunneridae</taxon>
        <taxon>Pentapetalae</taxon>
        <taxon>rosids</taxon>
        <taxon>fabids</taxon>
        <taxon>Fabales</taxon>
        <taxon>Fabaceae</taxon>
        <taxon>Papilionoideae</taxon>
        <taxon>50 kb inversion clade</taxon>
        <taxon>NPAAA clade</taxon>
        <taxon>indigoferoid/millettioid clade</taxon>
        <taxon>Phaseoleae</taxon>
        <taxon>Mucuna</taxon>
    </lineage>
</organism>
<evidence type="ECO:0000259" key="1">
    <source>
        <dbReference type="Pfam" id="PF25597"/>
    </source>
</evidence>
<evidence type="ECO:0000313" key="2">
    <source>
        <dbReference type="EMBL" id="RDX82994.1"/>
    </source>
</evidence>
<feature type="non-terminal residue" evidence="2">
    <location>
        <position position="1"/>
    </location>
</feature>
<dbReference type="InterPro" id="IPR057670">
    <property type="entry name" value="SH3_retrovirus"/>
</dbReference>
<protein>
    <recommendedName>
        <fullName evidence="1">Retroviral polymerase SH3-like domain-containing protein</fullName>
    </recommendedName>
</protein>